<dbReference type="GO" id="GO:0016020">
    <property type="term" value="C:membrane"/>
    <property type="evidence" value="ECO:0007669"/>
    <property type="project" value="TreeGrafter"/>
</dbReference>
<sequence length="265" mass="30830">MLEKTIITSRGTVHYWIIKHWNPQAKCLVFTHGLTANHQMFEHQVSYFKQHYTIITWDLPMHGLSRPYNNFSYHHSAQDLNAILIQESINSTILIGQSLGGYVCQQFAVDFPEKVLAFIGVDTSPLGLIYYSFLDRFWLRQVEWLSLCYPYDFLVKSIARAATHTPEAYRNMITMLKPYHKKELCKMMGIAYSSFLSENKNTAFKFPVLLILGEYDKIGKVRKYNHAWTQRTGYPLRIVPYAGHNSNVDNPEVFNTLLSDFIETL</sequence>
<dbReference type="SUPFAM" id="SSF53474">
    <property type="entry name" value="alpha/beta-Hydrolases"/>
    <property type="match status" value="1"/>
</dbReference>
<dbReference type="Proteomes" id="UP000007177">
    <property type="component" value="Chromosome"/>
</dbReference>
<dbReference type="HOGENOM" id="CLU_020336_50_1_9"/>
<dbReference type="KEGG" id="awo:Awo_c15840"/>
<dbReference type="PANTHER" id="PTHR43798">
    <property type="entry name" value="MONOACYLGLYCEROL LIPASE"/>
    <property type="match status" value="1"/>
</dbReference>
<dbReference type="EMBL" id="CP002987">
    <property type="protein sequence ID" value="AFA48366.1"/>
    <property type="molecule type" value="Genomic_DNA"/>
</dbReference>
<dbReference type="STRING" id="931626.Awo_c15840"/>
<protein>
    <submittedName>
        <fullName evidence="2">Valacyclovir hydrolase</fullName>
    </submittedName>
</protein>
<evidence type="ECO:0000259" key="1">
    <source>
        <dbReference type="Pfam" id="PF00561"/>
    </source>
</evidence>
<reference evidence="2 3" key="2">
    <citation type="journal article" date="2012" name="PLoS ONE">
        <title>An ancient pathway combining carbon dioxide fixation with the generation and utilization of a sodium ion gradient for ATP synthesis.</title>
        <authorList>
            <person name="Poehlein A."/>
            <person name="Schmidt S."/>
            <person name="Kaster A.K."/>
            <person name="Goenrich M."/>
            <person name="Vollmers J."/>
            <person name="Thurmer A."/>
            <person name="Bertsch J."/>
            <person name="Schuchmann K."/>
            <person name="Voigt B."/>
            <person name="Hecker M."/>
            <person name="Daniel R."/>
            <person name="Thauer R.K."/>
            <person name="Gottschalk G."/>
            <person name="Muller V."/>
        </authorList>
    </citation>
    <scope>NUCLEOTIDE SEQUENCE [LARGE SCALE GENOMIC DNA]</scope>
    <source>
        <strain evidence="3">ATCC 29683 / DSM 1030 / JCM 2381 / KCTC 1655 / WB1</strain>
    </source>
</reference>
<dbReference type="GO" id="GO:0047372">
    <property type="term" value="F:monoacylglycerol lipase activity"/>
    <property type="evidence" value="ECO:0007669"/>
    <property type="project" value="TreeGrafter"/>
</dbReference>
<dbReference type="eggNOG" id="COG0596">
    <property type="taxonomic scope" value="Bacteria"/>
</dbReference>
<dbReference type="PRINTS" id="PR00111">
    <property type="entry name" value="ABHYDROLASE"/>
</dbReference>
<dbReference type="InterPro" id="IPR000073">
    <property type="entry name" value="AB_hydrolase_1"/>
</dbReference>
<dbReference type="RefSeq" id="WP_014355969.1">
    <property type="nucleotide sequence ID" value="NC_016894.1"/>
</dbReference>
<dbReference type="OrthoDB" id="9775557at2"/>
<organism evidence="2 3">
    <name type="scientific">Acetobacterium woodii (strain ATCC 29683 / DSM 1030 / JCM 2381 / KCTC 1655 / WB1)</name>
    <dbReference type="NCBI Taxonomy" id="931626"/>
    <lineage>
        <taxon>Bacteria</taxon>
        <taxon>Bacillati</taxon>
        <taxon>Bacillota</taxon>
        <taxon>Clostridia</taxon>
        <taxon>Eubacteriales</taxon>
        <taxon>Eubacteriaceae</taxon>
        <taxon>Acetobacterium</taxon>
    </lineage>
</organism>
<reference evidence="3" key="1">
    <citation type="submission" date="2011-07" db="EMBL/GenBank/DDBJ databases">
        <title>Complete genome sequence of Acetobacterium woodii.</title>
        <authorList>
            <person name="Poehlein A."/>
            <person name="Schmidt S."/>
            <person name="Kaster A.-K."/>
            <person name="Goenrich M."/>
            <person name="Vollmers J."/>
            <person name="Thuermer A."/>
            <person name="Gottschalk G."/>
            <person name="Thauer R.K."/>
            <person name="Daniel R."/>
            <person name="Mueller V."/>
        </authorList>
    </citation>
    <scope>NUCLEOTIDE SEQUENCE [LARGE SCALE GENOMIC DNA]</scope>
    <source>
        <strain evidence="3">ATCC 29683 / DSM 1030 / JCM 2381 / KCTC 1655 / WB1</strain>
    </source>
</reference>
<dbReference type="Pfam" id="PF00561">
    <property type="entry name" value="Abhydrolase_1"/>
    <property type="match status" value="1"/>
</dbReference>
<dbReference type="GO" id="GO:0046464">
    <property type="term" value="P:acylglycerol catabolic process"/>
    <property type="evidence" value="ECO:0007669"/>
    <property type="project" value="TreeGrafter"/>
</dbReference>
<feature type="domain" description="AB hydrolase-1" evidence="1">
    <location>
        <begin position="28"/>
        <end position="251"/>
    </location>
</feature>
<dbReference type="PANTHER" id="PTHR43798:SF33">
    <property type="entry name" value="HYDROLASE, PUTATIVE (AFU_ORTHOLOGUE AFUA_2G14860)-RELATED"/>
    <property type="match status" value="1"/>
</dbReference>
<keyword evidence="2" id="KW-0378">Hydrolase</keyword>
<evidence type="ECO:0000313" key="3">
    <source>
        <dbReference type="Proteomes" id="UP000007177"/>
    </source>
</evidence>
<evidence type="ECO:0000313" key="2">
    <source>
        <dbReference type="EMBL" id="AFA48366.1"/>
    </source>
</evidence>
<dbReference type="AlphaFoldDB" id="H6LGN8"/>
<dbReference type="InterPro" id="IPR029058">
    <property type="entry name" value="AB_hydrolase_fold"/>
</dbReference>
<dbReference type="InterPro" id="IPR050266">
    <property type="entry name" value="AB_hydrolase_sf"/>
</dbReference>
<dbReference type="Gene3D" id="3.40.50.1820">
    <property type="entry name" value="alpha/beta hydrolase"/>
    <property type="match status" value="1"/>
</dbReference>
<proteinExistence type="predicted"/>
<name>H6LGN8_ACEWD</name>
<keyword evidence="3" id="KW-1185">Reference proteome</keyword>
<gene>
    <name evidence="2" type="ordered locus">Awo_c15840</name>
</gene>
<accession>H6LGN8</accession>